<dbReference type="RefSeq" id="WP_244349741.1">
    <property type="nucleotide sequence ID" value="NZ_JAFIRA010000010.1"/>
</dbReference>
<dbReference type="Proteomes" id="UP000830835">
    <property type="component" value="Unassembled WGS sequence"/>
</dbReference>
<evidence type="ECO:0000256" key="3">
    <source>
        <dbReference type="ARBA" id="ARBA00022989"/>
    </source>
</evidence>
<dbReference type="Pfam" id="PF03647">
    <property type="entry name" value="Tmemb_14"/>
    <property type="match status" value="1"/>
</dbReference>
<dbReference type="EMBL" id="JAFIRA010000010">
    <property type="protein sequence ID" value="MCJ2542465.1"/>
    <property type="molecule type" value="Genomic_DNA"/>
</dbReference>
<dbReference type="PANTHER" id="PTHR12668">
    <property type="entry name" value="TRANSMEMBRANE PROTEIN 14, 15"/>
    <property type="match status" value="1"/>
</dbReference>
<proteinExistence type="predicted"/>
<feature type="transmembrane region" description="Helical" evidence="5">
    <location>
        <begin position="80"/>
        <end position="102"/>
    </location>
</feature>
<feature type="transmembrane region" description="Helical" evidence="5">
    <location>
        <begin position="6"/>
        <end position="24"/>
    </location>
</feature>
<feature type="transmembrane region" description="Helical" evidence="5">
    <location>
        <begin position="55"/>
        <end position="73"/>
    </location>
</feature>
<protein>
    <submittedName>
        <fullName evidence="6">TMEM14 family protein</fullName>
    </submittedName>
</protein>
<reference evidence="6" key="1">
    <citation type="submission" date="2021-02" db="EMBL/GenBank/DDBJ databases">
        <title>The CRISPR/cas machinery reduction and long-range gene transfer in the hot spring cyanobacterium Synechococcus.</title>
        <authorList>
            <person name="Dvorak P."/>
            <person name="Jahodarova E."/>
            <person name="Hasler P."/>
            <person name="Poulickova A."/>
        </authorList>
    </citation>
    <scope>NUCLEOTIDE SEQUENCE</scope>
    <source>
        <strain evidence="6">Rupite</strain>
    </source>
</reference>
<keyword evidence="3 5" id="KW-1133">Transmembrane helix</keyword>
<evidence type="ECO:0000256" key="5">
    <source>
        <dbReference type="SAM" id="Phobius"/>
    </source>
</evidence>
<dbReference type="InterPro" id="IPR044890">
    <property type="entry name" value="TMEM14_sf"/>
</dbReference>
<evidence type="ECO:0000256" key="1">
    <source>
        <dbReference type="ARBA" id="ARBA00004370"/>
    </source>
</evidence>
<comment type="subcellular location">
    <subcellularLocation>
        <location evidence="1">Membrane</location>
    </subcellularLocation>
</comment>
<dbReference type="Gene3D" id="1.10.10.1740">
    <property type="entry name" value="Transmembrane protein 14-like"/>
    <property type="match status" value="1"/>
</dbReference>
<keyword evidence="7" id="KW-1185">Reference proteome</keyword>
<evidence type="ECO:0000313" key="6">
    <source>
        <dbReference type="EMBL" id="MCJ2542465.1"/>
    </source>
</evidence>
<comment type="caution">
    <text evidence="6">The sequence shown here is derived from an EMBL/GenBank/DDBJ whole genome shotgun (WGS) entry which is preliminary data.</text>
</comment>
<evidence type="ECO:0000313" key="7">
    <source>
        <dbReference type="Proteomes" id="UP000830835"/>
    </source>
</evidence>
<keyword evidence="2 5" id="KW-0812">Transmembrane</keyword>
<organism evidence="6 7">
    <name type="scientific">Thermostichus vulcanus str. 'Rupite'</name>
    <dbReference type="NCBI Taxonomy" id="2813851"/>
    <lineage>
        <taxon>Bacteria</taxon>
        <taxon>Bacillati</taxon>
        <taxon>Cyanobacteriota</taxon>
        <taxon>Cyanophyceae</taxon>
        <taxon>Thermostichales</taxon>
        <taxon>Thermostichaceae</taxon>
        <taxon>Thermostichus</taxon>
    </lineage>
</organism>
<name>A0ABT0C9K2_THEVL</name>
<keyword evidence="4 5" id="KW-0472">Membrane</keyword>
<accession>A0ABT0C9K2</accession>
<gene>
    <name evidence="6" type="ORF">JX360_06015</name>
</gene>
<dbReference type="InterPro" id="IPR005349">
    <property type="entry name" value="TMEM14"/>
</dbReference>
<sequence length="105" mass="11005">MVTAQITLLIYGVLLLVGGVIGYAKAKSPKSLMGGLVGSLLSGVSYWLLRSDPRWGLGLGLATAVLLAIVFGIRYRKTQSFIPAGLLLILSIGVAALLGFSFRLA</sequence>
<dbReference type="PANTHER" id="PTHR12668:SF43">
    <property type="entry name" value="TRANSMEMBRANE PROTEIN 14 HOMOLOG"/>
    <property type="match status" value="1"/>
</dbReference>
<evidence type="ECO:0000256" key="4">
    <source>
        <dbReference type="ARBA" id="ARBA00023136"/>
    </source>
</evidence>
<evidence type="ECO:0000256" key="2">
    <source>
        <dbReference type="ARBA" id="ARBA00022692"/>
    </source>
</evidence>